<organism evidence="1 2">
    <name type="scientific">Stieleria neptunia</name>
    <dbReference type="NCBI Taxonomy" id="2527979"/>
    <lineage>
        <taxon>Bacteria</taxon>
        <taxon>Pseudomonadati</taxon>
        <taxon>Planctomycetota</taxon>
        <taxon>Planctomycetia</taxon>
        <taxon>Pirellulales</taxon>
        <taxon>Pirellulaceae</taxon>
        <taxon>Stieleria</taxon>
    </lineage>
</organism>
<proteinExistence type="predicted"/>
<keyword evidence="2" id="KW-1185">Reference proteome</keyword>
<dbReference type="EMBL" id="CP037423">
    <property type="protein sequence ID" value="QDV43934.1"/>
    <property type="molecule type" value="Genomic_DNA"/>
</dbReference>
<name>A0A518HSZ7_9BACT</name>
<dbReference type="Proteomes" id="UP000319004">
    <property type="component" value="Chromosome"/>
</dbReference>
<dbReference type="KEGG" id="snep:Enr13x_37940"/>
<gene>
    <name evidence="1" type="ORF">Enr13x_37940</name>
</gene>
<sequence>MPCSAGQHGSPLACSFDSDPTYTESRTQIETAIRVLTTLNLVIRTTSARHFKLSIPGSIANQLATCHANPSGVIAPNQSTCTGNRIPILIINRASCCLHRCLGFRGEKRYSPRRGSQVRWSSPNPLLGSILRGEFGVHFFTNRAEPDQCLNKLTQDSIEPSTHPIILNESFPSSNNFMFC</sequence>
<evidence type="ECO:0000313" key="1">
    <source>
        <dbReference type="EMBL" id="QDV43934.1"/>
    </source>
</evidence>
<protein>
    <submittedName>
        <fullName evidence="1">Uncharacterized protein</fullName>
    </submittedName>
</protein>
<reference evidence="1 2" key="1">
    <citation type="submission" date="2019-03" db="EMBL/GenBank/DDBJ databases">
        <title>Deep-cultivation of Planctomycetes and their phenomic and genomic characterization uncovers novel biology.</title>
        <authorList>
            <person name="Wiegand S."/>
            <person name="Jogler M."/>
            <person name="Boedeker C."/>
            <person name="Pinto D."/>
            <person name="Vollmers J."/>
            <person name="Rivas-Marin E."/>
            <person name="Kohn T."/>
            <person name="Peeters S.H."/>
            <person name="Heuer A."/>
            <person name="Rast P."/>
            <person name="Oberbeckmann S."/>
            <person name="Bunk B."/>
            <person name="Jeske O."/>
            <person name="Meyerdierks A."/>
            <person name="Storesund J.E."/>
            <person name="Kallscheuer N."/>
            <person name="Luecker S."/>
            <person name="Lage O.M."/>
            <person name="Pohl T."/>
            <person name="Merkel B.J."/>
            <person name="Hornburger P."/>
            <person name="Mueller R.-W."/>
            <person name="Bruemmer F."/>
            <person name="Labrenz M."/>
            <person name="Spormann A.M."/>
            <person name="Op den Camp H."/>
            <person name="Overmann J."/>
            <person name="Amann R."/>
            <person name="Jetten M.S.M."/>
            <person name="Mascher T."/>
            <person name="Medema M.H."/>
            <person name="Devos D.P."/>
            <person name="Kaster A.-K."/>
            <person name="Ovreas L."/>
            <person name="Rohde M."/>
            <person name="Galperin M.Y."/>
            <person name="Jogler C."/>
        </authorList>
    </citation>
    <scope>NUCLEOTIDE SEQUENCE [LARGE SCALE GENOMIC DNA]</scope>
    <source>
        <strain evidence="1 2">Enr13</strain>
    </source>
</reference>
<evidence type="ECO:0000313" key="2">
    <source>
        <dbReference type="Proteomes" id="UP000319004"/>
    </source>
</evidence>
<dbReference type="AlphaFoldDB" id="A0A518HSZ7"/>
<accession>A0A518HSZ7</accession>